<accession>A0ABT7N065</accession>
<name>A0ABT7N065_9MICO</name>
<gene>
    <name evidence="2" type="ORF">QSV35_12215</name>
</gene>
<keyword evidence="1" id="KW-0812">Transmembrane</keyword>
<keyword evidence="1" id="KW-0472">Membrane</keyword>
<evidence type="ECO:0000313" key="3">
    <source>
        <dbReference type="Proteomes" id="UP001235064"/>
    </source>
</evidence>
<feature type="transmembrane region" description="Helical" evidence="1">
    <location>
        <begin position="45"/>
        <end position="66"/>
    </location>
</feature>
<dbReference type="Proteomes" id="UP001235064">
    <property type="component" value="Unassembled WGS sequence"/>
</dbReference>
<keyword evidence="1" id="KW-1133">Transmembrane helix</keyword>
<reference evidence="2 3" key="1">
    <citation type="submission" date="2023-06" db="EMBL/GenBank/DDBJ databases">
        <title>Microbacterium sp. nov., isolated from a waste landfill.</title>
        <authorList>
            <person name="Wen W."/>
        </authorList>
    </citation>
    <scope>NUCLEOTIDE SEQUENCE [LARGE SCALE GENOMIC DNA]</scope>
    <source>
        <strain evidence="2 3">ASV49</strain>
    </source>
</reference>
<dbReference type="PROSITE" id="PS51257">
    <property type="entry name" value="PROKAR_LIPOPROTEIN"/>
    <property type="match status" value="1"/>
</dbReference>
<evidence type="ECO:0000256" key="1">
    <source>
        <dbReference type="SAM" id="Phobius"/>
    </source>
</evidence>
<comment type="caution">
    <text evidence="2">The sequence shown here is derived from an EMBL/GenBank/DDBJ whole genome shotgun (WGS) entry which is preliminary data.</text>
</comment>
<keyword evidence="3" id="KW-1185">Reference proteome</keyword>
<protein>
    <submittedName>
        <fullName evidence="2">Uncharacterized protein</fullName>
    </submittedName>
</protein>
<feature type="transmembrane region" description="Helical" evidence="1">
    <location>
        <begin position="21"/>
        <end position="39"/>
    </location>
</feature>
<proteinExistence type="predicted"/>
<sequence length="74" mass="8576">MFWDDGKKKPNEKKEGIMTRLFQACLLLLGCVIALAIAVHLLAQFWGWLVLLVAIALLIGAGVWVARWWRDRRW</sequence>
<evidence type="ECO:0000313" key="2">
    <source>
        <dbReference type="EMBL" id="MDL9980098.1"/>
    </source>
</evidence>
<dbReference type="EMBL" id="JASXSZ010000003">
    <property type="protein sequence ID" value="MDL9980098.1"/>
    <property type="molecule type" value="Genomic_DNA"/>
</dbReference>
<organism evidence="2 3">
    <name type="scientific">Microbacterium candidum</name>
    <dbReference type="NCBI Taxonomy" id="3041922"/>
    <lineage>
        <taxon>Bacteria</taxon>
        <taxon>Bacillati</taxon>
        <taxon>Actinomycetota</taxon>
        <taxon>Actinomycetes</taxon>
        <taxon>Micrococcales</taxon>
        <taxon>Microbacteriaceae</taxon>
        <taxon>Microbacterium</taxon>
    </lineage>
</organism>
<dbReference type="RefSeq" id="WP_286289029.1">
    <property type="nucleotide sequence ID" value="NZ_JASXSZ010000003.1"/>
</dbReference>